<proteinExistence type="predicted"/>
<organism evidence="2">
    <name type="scientific">Siphoviridae sp. ctEZK6</name>
    <dbReference type="NCBI Taxonomy" id="2825397"/>
    <lineage>
        <taxon>Viruses</taxon>
        <taxon>Duplodnaviria</taxon>
        <taxon>Heunggongvirae</taxon>
        <taxon>Uroviricota</taxon>
        <taxon>Caudoviricetes</taxon>
    </lineage>
</organism>
<sequence>MAWGGRKVSELKLLVAATYGSRCYVCGKPIDMTLRYPSKWSATVEHVRPRSKGGTDDLKNLRLSHFHCNSSRGAKAIIKSRRCFIDPAIEKALKTGPL</sequence>
<dbReference type="InterPro" id="IPR003615">
    <property type="entry name" value="HNH_nuc"/>
</dbReference>
<keyword evidence="2" id="KW-0255">Endonuclease</keyword>
<dbReference type="SMART" id="SM00507">
    <property type="entry name" value="HNHc"/>
    <property type="match status" value="1"/>
</dbReference>
<dbReference type="CDD" id="cd00085">
    <property type="entry name" value="HNHc"/>
    <property type="match status" value="1"/>
</dbReference>
<dbReference type="GO" id="GO:0008270">
    <property type="term" value="F:zinc ion binding"/>
    <property type="evidence" value="ECO:0007669"/>
    <property type="project" value="InterPro"/>
</dbReference>
<dbReference type="Pfam" id="PF01844">
    <property type="entry name" value="HNH"/>
    <property type="match status" value="1"/>
</dbReference>
<dbReference type="Gene3D" id="1.10.30.50">
    <property type="match status" value="1"/>
</dbReference>
<keyword evidence="2" id="KW-0540">Nuclease</keyword>
<reference evidence="2" key="1">
    <citation type="journal article" date="2021" name="Proc. Natl. Acad. Sci. U.S.A.">
        <title>A Catalog of Tens of Thousands of Viruses from Human Metagenomes Reveals Hidden Associations with Chronic Diseases.</title>
        <authorList>
            <person name="Tisza M.J."/>
            <person name="Buck C.B."/>
        </authorList>
    </citation>
    <scope>NUCLEOTIDE SEQUENCE</scope>
    <source>
        <strain evidence="2">CtEZK6</strain>
    </source>
</reference>
<dbReference type="EMBL" id="BK016134">
    <property type="protein sequence ID" value="DAF97580.1"/>
    <property type="molecule type" value="Genomic_DNA"/>
</dbReference>
<keyword evidence="2" id="KW-0378">Hydrolase</keyword>
<dbReference type="InterPro" id="IPR002711">
    <property type="entry name" value="HNH"/>
</dbReference>
<evidence type="ECO:0000313" key="2">
    <source>
        <dbReference type="EMBL" id="DAF97580.1"/>
    </source>
</evidence>
<name>A0A8S5UT46_9CAUD</name>
<feature type="domain" description="HNH nuclease" evidence="1">
    <location>
        <begin position="10"/>
        <end position="70"/>
    </location>
</feature>
<accession>A0A8S5UT46</accession>
<evidence type="ECO:0000259" key="1">
    <source>
        <dbReference type="SMART" id="SM00507"/>
    </source>
</evidence>
<dbReference type="GO" id="GO:0003676">
    <property type="term" value="F:nucleic acid binding"/>
    <property type="evidence" value="ECO:0007669"/>
    <property type="project" value="InterPro"/>
</dbReference>
<protein>
    <submittedName>
        <fullName evidence="2">HNH endonuclease</fullName>
    </submittedName>
</protein>
<dbReference type="GO" id="GO:0004519">
    <property type="term" value="F:endonuclease activity"/>
    <property type="evidence" value="ECO:0007669"/>
    <property type="project" value="UniProtKB-KW"/>
</dbReference>